<dbReference type="Pfam" id="PF14542">
    <property type="entry name" value="Acetyltransf_CG"/>
    <property type="match status" value="1"/>
</dbReference>
<name>A0A975A2C0_9BACT</name>
<dbReference type="EMBL" id="CP070608">
    <property type="protein sequence ID" value="QSE99130.1"/>
    <property type="molecule type" value="Genomic_DNA"/>
</dbReference>
<evidence type="ECO:0000313" key="3">
    <source>
        <dbReference type="Proteomes" id="UP000662783"/>
    </source>
</evidence>
<keyword evidence="3" id="KW-1185">Reference proteome</keyword>
<feature type="domain" description="N-acetyltransferase" evidence="1">
    <location>
        <begin position="6"/>
        <end position="93"/>
    </location>
</feature>
<accession>A0A975A2C0</accession>
<dbReference type="Gene3D" id="3.40.630.30">
    <property type="match status" value="1"/>
</dbReference>
<proteinExistence type="predicted"/>
<dbReference type="InterPro" id="IPR016181">
    <property type="entry name" value="Acyl_CoA_acyltransferase"/>
</dbReference>
<dbReference type="PANTHER" id="PTHR31435">
    <property type="entry name" value="PROTEIN NATD1"/>
    <property type="match status" value="1"/>
</dbReference>
<dbReference type="PANTHER" id="PTHR31435:SF10">
    <property type="entry name" value="BSR4717 PROTEIN"/>
    <property type="match status" value="1"/>
</dbReference>
<dbReference type="CDD" id="cd04301">
    <property type="entry name" value="NAT_SF"/>
    <property type="match status" value="1"/>
</dbReference>
<dbReference type="RefSeq" id="WP_205723641.1">
    <property type="nucleotide sequence ID" value="NZ_CP070608.1"/>
</dbReference>
<dbReference type="KEGG" id="fuv:JR347_08590"/>
<protein>
    <submittedName>
        <fullName evidence="2">N-acetyltransferase</fullName>
    </submittedName>
</protein>
<organism evidence="2 3">
    <name type="scientific">Fulvivirga lutea</name>
    <dbReference type="NCBI Taxonomy" id="2810512"/>
    <lineage>
        <taxon>Bacteria</taxon>
        <taxon>Pseudomonadati</taxon>
        <taxon>Bacteroidota</taxon>
        <taxon>Cytophagia</taxon>
        <taxon>Cytophagales</taxon>
        <taxon>Fulvivirgaceae</taxon>
        <taxon>Fulvivirga</taxon>
    </lineage>
</organism>
<dbReference type="SUPFAM" id="SSF55729">
    <property type="entry name" value="Acyl-CoA N-acyltransferases (Nat)"/>
    <property type="match status" value="1"/>
</dbReference>
<sequence>MEIKHSLEANKGRFYMEDEQGVAAEMTYSQAGDDRFIIDHTEVDDRFRGQNLGLKLVEAAVEYARKNTMKIMPLCPFAKKMFERHSEYSDILW</sequence>
<dbReference type="InterPro" id="IPR045057">
    <property type="entry name" value="Gcn5-rel_NAT"/>
</dbReference>
<gene>
    <name evidence="2" type="ORF">JR347_08590</name>
</gene>
<dbReference type="Proteomes" id="UP000662783">
    <property type="component" value="Chromosome"/>
</dbReference>
<evidence type="ECO:0000259" key="1">
    <source>
        <dbReference type="PROSITE" id="PS51729"/>
    </source>
</evidence>
<dbReference type="InterPro" id="IPR031165">
    <property type="entry name" value="GNAT_YJDJ"/>
</dbReference>
<evidence type="ECO:0000313" key="2">
    <source>
        <dbReference type="EMBL" id="QSE99130.1"/>
    </source>
</evidence>
<dbReference type="PROSITE" id="PS51729">
    <property type="entry name" value="GNAT_YJDJ"/>
    <property type="match status" value="1"/>
</dbReference>
<dbReference type="AlphaFoldDB" id="A0A975A2C0"/>
<reference evidence="2" key="1">
    <citation type="submission" date="2021-02" db="EMBL/GenBank/DDBJ databases">
        <title>Fulvivirga sp. S481 isolated from sea water.</title>
        <authorList>
            <person name="Bae S.S."/>
            <person name="Baek K."/>
        </authorList>
    </citation>
    <scope>NUCLEOTIDE SEQUENCE</scope>
    <source>
        <strain evidence="2">S481</strain>
    </source>
</reference>